<reference evidence="1" key="2">
    <citation type="journal article" date="2022" name="Microbiol. Resour. Announc.">
        <title>Metagenome Sequencing to Explore Phylogenomics of Terrestrial Cyanobacteria.</title>
        <authorList>
            <person name="Ward R.D."/>
            <person name="Stajich J.E."/>
            <person name="Johansen J.R."/>
            <person name="Huntemann M."/>
            <person name="Clum A."/>
            <person name="Foster B."/>
            <person name="Foster B."/>
            <person name="Roux S."/>
            <person name="Palaniappan K."/>
            <person name="Varghese N."/>
            <person name="Mukherjee S."/>
            <person name="Reddy T.B.K."/>
            <person name="Daum C."/>
            <person name="Copeland A."/>
            <person name="Chen I.A."/>
            <person name="Ivanova N.N."/>
            <person name="Kyrpides N.C."/>
            <person name="Shapiro N."/>
            <person name="Eloe-Fadrosh E.A."/>
            <person name="Pietrasiak N."/>
        </authorList>
    </citation>
    <scope>NUCLEOTIDE SEQUENCE</scope>
    <source>
        <strain evidence="1">GSE-NOS-MK-12-04C</strain>
    </source>
</reference>
<protein>
    <submittedName>
        <fullName evidence="1">Type II toxin-antitoxin system HicB family antitoxin</fullName>
    </submittedName>
</protein>
<accession>A0A951QPQ8</accession>
<name>A0A951QPQ8_9CYAN</name>
<dbReference type="EMBL" id="JAHHGZ010000028">
    <property type="protein sequence ID" value="MBW4670249.1"/>
    <property type="molecule type" value="Genomic_DNA"/>
</dbReference>
<evidence type="ECO:0000313" key="1">
    <source>
        <dbReference type="EMBL" id="MBW4670249.1"/>
    </source>
</evidence>
<evidence type="ECO:0000313" key="2">
    <source>
        <dbReference type="Proteomes" id="UP000729701"/>
    </source>
</evidence>
<dbReference type="Gene3D" id="3.30.160.250">
    <property type="match status" value="1"/>
</dbReference>
<gene>
    <name evidence="1" type="ORF">KME60_23255</name>
</gene>
<dbReference type="AlphaFoldDB" id="A0A951QPQ8"/>
<sequence length="103" mass="11812">MQYQVFVQSRPDKKFIASVVGIPNCMVEGDTKEEAIALVKDVLEQQLENGEMITIDIDSERLKQKIDPWIKHIGIFADDPTFDDFQAEIAAYRQQIDALFHLT</sequence>
<organism evidence="1 2">
    <name type="scientific">Cyanomargarita calcarea GSE-NOS-MK-12-04C</name>
    <dbReference type="NCBI Taxonomy" id="2839659"/>
    <lineage>
        <taxon>Bacteria</taxon>
        <taxon>Bacillati</taxon>
        <taxon>Cyanobacteriota</taxon>
        <taxon>Cyanophyceae</taxon>
        <taxon>Nostocales</taxon>
        <taxon>Cyanomargaritaceae</taxon>
        <taxon>Cyanomargarita</taxon>
    </lineage>
</organism>
<proteinExistence type="predicted"/>
<dbReference type="SUPFAM" id="SSF143100">
    <property type="entry name" value="TTHA1013/TTHA0281-like"/>
    <property type="match status" value="1"/>
</dbReference>
<dbReference type="InterPro" id="IPR035069">
    <property type="entry name" value="TTHA1013/TTHA0281-like"/>
</dbReference>
<reference evidence="1" key="1">
    <citation type="submission" date="2021-05" db="EMBL/GenBank/DDBJ databases">
        <authorList>
            <person name="Pietrasiak N."/>
            <person name="Ward R."/>
            <person name="Stajich J.E."/>
            <person name="Kurbessoian T."/>
        </authorList>
    </citation>
    <scope>NUCLEOTIDE SEQUENCE</scope>
    <source>
        <strain evidence="1">GSE-NOS-MK-12-04C</strain>
    </source>
</reference>
<dbReference type="Proteomes" id="UP000729701">
    <property type="component" value="Unassembled WGS sequence"/>
</dbReference>
<comment type="caution">
    <text evidence="1">The sequence shown here is derived from an EMBL/GenBank/DDBJ whole genome shotgun (WGS) entry which is preliminary data.</text>
</comment>